<reference evidence="9 10" key="1">
    <citation type="submission" date="2016-08" db="EMBL/GenBank/DDBJ databases">
        <title>Draft genome of Fabibacter sp. strain SK-8.</title>
        <authorList>
            <person name="Wong S.-K."/>
            <person name="Hamasaki K."/>
            <person name="Yoshizawa S."/>
        </authorList>
    </citation>
    <scope>NUCLEOTIDE SEQUENCE [LARGE SCALE GENOMIC DNA]</scope>
    <source>
        <strain evidence="9 10">SK-8</strain>
    </source>
</reference>
<feature type="transmembrane region" description="Helical" evidence="6">
    <location>
        <begin position="333"/>
        <end position="356"/>
    </location>
</feature>
<organism evidence="9 10">
    <name type="scientific">Roseivirga misakiensis</name>
    <dbReference type="NCBI Taxonomy" id="1563681"/>
    <lineage>
        <taxon>Bacteria</taxon>
        <taxon>Pseudomonadati</taxon>
        <taxon>Bacteroidota</taxon>
        <taxon>Cytophagia</taxon>
        <taxon>Cytophagales</taxon>
        <taxon>Roseivirgaceae</taxon>
        <taxon>Roseivirga</taxon>
    </lineage>
</organism>
<dbReference type="RefSeq" id="WP_069836266.1">
    <property type="nucleotide sequence ID" value="NZ_MDGQ01000005.1"/>
</dbReference>
<name>A0A1E5T068_9BACT</name>
<feature type="transmembrane region" description="Helical" evidence="6">
    <location>
        <begin position="748"/>
        <end position="768"/>
    </location>
</feature>
<dbReference type="PANTHER" id="PTHR30572:SF18">
    <property type="entry name" value="ABC-TYPE MACROLIDE FAMILY EXPORT SYSTEM PERMEASE COMPONENT 2"/>
    <property type="match status" value="1"/>
</dbReference>
<feature type="transmembrane region" description="Helical" evidence="6">
    <location>
        <begin position="376"/>
        <end position="400"/>
    </location>
</feature>
<evidence type="ECO:0000256" key="2">
    <source>
        <dbReference type="ARBA" id="ARBA00022475"/>
    </source>
</evidence>
<dbReference type="GO" id="GO:0005886">
    <property type="term" value="C:plasma membrane"/>
    <property type="evidence" value="ECO:0007669"/>
    <property type="project" value="UniProtKB-SubCell"/>
</dbReference>
<protein>
    <recommendedName>
        <fullName evidence="11">Cell division protein FtsX</fullName>
    </recommendedName>
</protein>
<evidence type="ECO:0008006" key="11">
    <source>
        <dbReference type="Google" id="ProtNLM"/>
    </source>
</evidence>
<sequence length="785" mass="87681">MLKNYLKVAYRNIKNNKLYASLNILGLAIGLASFFTIALFISNELAYDQFHPKKDQVFRIIENINRDTGIEKSGGLNSALAPAAAEEIPEILAFTRLENFPKGVTIPGIADSTDRIESAGVDEGFFEWFDLKIIEGNPEKKFQTPNHILLAATKAQAYFGEARDALGQIIKIRNNEFIVQAVFEDLPNTSSIKADMIGNIKSINSYRGERGFNQWNASYSDQSYFLLSETADVASVEKKIDDIMNENSYKNPQRSMSLQPLADIHFSLDVKGPVKEKTDRQYIFTFTLVAIFILVCSVFNYVSLALSHSLERTKEVGVRRVIGARRNSLYQQFISESIIHVFISFILATVLVELLMPQLELLIGRQLGNGVLSQPLLLLKGLGFSLVVAVLCALYPAYLSTRLSVVKIFKNAKGGFSQKRFIGVISIFQIAVFVTLICVAFTANKQMHFMREENLGFDKESQLIINRFSRAMNLKKESLKNDLLNLPGVVSASYATSIPSRTLGMSSFGEYDFQWINFDIDEDYFETLGMKLLEGRNFLPTDTEDSKAIIINATAAMKLGFEDGAVGKTIERNPGETLRIIGVVDDFHIASKKQPIDAALFEKITGYSAVLVLKLSEASIVNSVDQIKSVYRDLSGGEEANYIFLEDQINSQYKQESVMITMINTFMLIAAIVAFIGLFGIAGYSTKRRAKEMGIRKVLGAGFVSIQKTLNRASFGRLFLAIGISVPLVIYWMDNWLSSFAYRIEMPFAIIVAAILIASVIMLLTVSFHSIKAYFINPVEILKDE</sequence>
<evidence type="ECO:0000313" key="10">
    <source>
        <dbReference type="Proteomes" id="UP000095552"/>
    </source>
</evidence>
<evidence type="ECO:0000259" key="8">
    <source>
        <dbReference type="Pfam" id="PF12704"/>
    </source>
</evidence>
<keyword evidence="5 6" id="KW-0472">Membrane</keyword>
<feature type="domain" description="ABC3 transporter permease C-terminal" evidence="7">
    <location>
        <begin position="288"/>
        <end position="404"/>
    </location>
</feature>
<comment type="caution">
    <text evidence="9">The sequence shown here is derived from an EMBL/GenBank/DDBJ whole genome shotgun (WGS) entry which is preliminary data.</text>
</comment>
<dbReference type="STRING" id="1563681.BFP71_15050"/>
<feature type="domain" description="MacB-like periplasmic core" evidence="8">
    <location>
        <begin position="476"/>
        <end position="587"/>
    </location>
</feature>
<gene>
    <name evidence="9" type="ORF">BFP71_15050</name>
</gene>
<keyword evidence="10" id="KW-1185">Reference proteome</keyword>
<evidence type="ECO:0000256" key="4">
    <source>
        <dbReference type="ARBA" id="ARBA00022989"/>
    </source>
</evidence>
<dbReference type="AlphaFoldDB" id="A0A1E5T068"/>
<dbReference type="Pfam" id="PF12704">
    <property type="entry name" value="MacB_PCD"/>
    <property type="match status" value="2"/>
</dbReference>
<feature type="transmembrane region" description="Helical" evidence="6">
    <location>
        <begin position="715"/>
        <end position="733"/>
    </location>
</feature>
<evidence type="ECO:0000256" key="5">
    <source>
        <dbReference type="ARBA" id="ARBA00023136"/>
    </source>
</evidence>
<dbReference type="GO" id="GO:0022857">
    <property type="term" value="F:transmembrane transporter activity"/>
    <property type="evidence" value="ECO:0007669"/>
    <property type="project" value="TreeGrafter"/>
</dbReference>
<dbReference type="Proteomes" id="UP000095552">
    <property type="component" value="Unassembled WGS sequence"/>
</dbReference>
<dbReference type="PANTHER" id="PTHR30572">
    <property type="entry name" value="MEMBRANE COMPONENT OF TRANSPORTER-RELATED"/>
    <property type="match status" value="1"/>
</dbReference>
<evidence type="ECO:0000259" key="7">
    <source>
        <dbReference type="Pfam" id="PF02687"/>
    </source>
</evidence>
<evidence type="ECO:0000313" key="9">
    <source>
        <dbReference type="EMBL" id="OEK04761.1"/>
    </source>
</evidence>
<dbReference type="SUPFAM" id="SSF82866">
    <property type="entry name" value="Multidrug efflux transporter AcrB transmembrane domain"/>
    <property type="match status" value="1"/>
</dbReference>
<keyword evidence="4 6" id="KW-1133">Transmembrane helix</keyword>
<feature type="transmembrane region" description="Helical" evidence="6">
    <location>
        <begin position="282"/>
        <end position="304"/>
    </location>
</feature>
<comment type="subcellular location">
    <subcellularLocation>
        <location evidence="1">Cell membrane</location>
        <topology evidence="1">Multi-pass membrane protein</topology>
    </subcellularLocation>
</comment>
<keyword evidence="2" id="KW-1003">Cell membrane</keyword>
<feature type="domain" description="ABC3 transporter permease C-terminal" evidence="7">
    <location>
        <begin position="665"/>
        <end position="778"/>
    </location>
</feature>
<dbReference type="InterPro" id="IPR050250">
    <property type="entry name" value="Macrolide_Exporter_MacB"/>
</dbReference>
<evidence type="ECO:0000256" key="6">
    <source>
        <dbReference type="SAM" id="Phobius"/>
    </source>
</evidence>
<proteinExistence type="predicted"/>
<dbReference type="EMBL" id="MDGQ01000005">
    <property type="protein sequence ID" value="OEK04761.1"/>
    <property type="molecule type" value="Genomic_DNA"/>
</dbReference>
<dbReference type="InterPro" id="IPR025857">
    <property type="entry name" value="MacB_PCD"/>
</dbReference>
<keyword evidence="3 6" id="KW-0812">Transmembrane</keyword>
<dbReference type="OrthoDB" id="974363at2"/>
<accession>A0A1E5T068</accession>
<feature type="transmembrane region" description="Helical" evidence="6">
    <location>
        <begin position="421"/>
        <end position="443"/>
    </location>
</feature>
<feature type="transmembrane region" description="Helical" evidence="6">
    <location>
        <begin position="20"/>
        <end position="41"/>
    </location>
</feature>
<dbReference type="Pfam" id="PF02687">
    <property type="entry name" value="FtsX"/>
    <property type="match status" value="2"/>
</dbReference>
<evidence type="ECO:0000256" key="3">
    <source>
        <dbReference type="ARBA" id="ARBA00022692"/>
    </source>
</evidence>
<feature type="transmembrane region" description="Helical" evidence="6">
    <location>
        <begin position="658"/>
        <end position="684"/>
    </location>
</feature>
<evidence type="ECO:0000256" key="1">
    <source>
        <dbReference type="ARBA" id="ARBA00004651"/>
    </source>
</evidence>
<feature type="domain" description="MacB-like periplasmic core" evidence="8">
    <location>
        <begin position="22"/>
        <end position="242"/>
    </location>
</feature>
<dbReference type="InterPro" id="IPR003838">
    <property type="entry name" value="ABC3_permease_C"/>
</dbReference>